<dbReference type="Pfam" id="PF14381">
    <property type="entry name" value="EDR1_CTR1_ARMC3_pept"/>
    <property type="match status" value="1"/>
</dbReference>
<keyword evidence="12" id="KW-0418">Kinase</keyword>
<evidence type="ECO:0000313" key="26">
    <source>
        <dbReference type="Proteomes" id="UP000188268"/>
    </source>
</evidence>
<feature type="domain" description="PPIase FKBP-type" evidence="24">
    <location>
        <begin position="1177"/>
        <end position="1275"/>
    </location>
</feature>
<dbReference type="Gene3D" id="3.10.50.40">
    <property type="match status" value="1"/>
</dbReference>
<dbReference type="OrthoDB" id="7537227at2759"/>
<dbReference type="STRING" id="210143.A0A1R3K2C4"/>
<feature type="compositionally biased region" description="Low complexity" evidence="22">
    <location>
        <begin position="68"/>
        <end position="81"/>
    </location>
</feature>
<evidence type="ECO:0000256" key="14">
    <source>
        <dbReference type="ARBA" id="ARBA00022946"/>
    </source>
</evidence>
<keyword evidence="10" id="KW-0808">Transferase</keyword>
<feature type="region of interest" description="Disordered" evidence="22">
    <location>
        <begin position="1"/>
        <end position="55"/>
    </location>
</feature>
<comment type="caution">
    <text evidence="25">The sequence shown here is derived from an EMBL/GenBank/DDBJ whole genome shotgun (WGS) entry which is preliminary data.</text>
</comment>
<dbReference type="SUPFAM" id="SSF56112">
    <property type="entry name" value="Protein kinase-like (PK-like)"/>
    <property type="match status" value="1"/>
</dbReference>
<comment type="catalytic activity">
    <reaction evidence="1 20">
        <text>[protein]-peptidylproline (omega=180) = [protein]-peptidylproline (omega=0)</text>
        <dbReference type="Rhea" id="RHEA:16237"/>
        <dbReference type="Rhea" id="RHEA-COMP:10747"/>
        <dbReference type="Rhea" id="RHEA-COMP:10748"/>
        <dbReference type="ChEBI" id="CHEBI:83833"/>
        <dbReference type="ChEBI" id="CHEBI:83834"/>
        <dbReference type="EC" id="5.2.1.8"/>
    </reaction>
</comment>
<feature type="domain" description="Protein kinase" evidence="23">
    <location>
        <begin position="762"/>
        <end position="1026"/>
    </location>
</feature>
<dbReference type="PROSITE" id="PS00108">
    <property type="entry name" value="PROTEIN_KINASE_ST"/>
    <property type="match status" value="1"/>
</dbReference>
<dbReference type="OMA" id="VIHESRN"/>
<dbReference type="PROSITE" id="PS50059">
    <property type="entry name" value="FKBP_PPIASE"/>
    <property type="match status" value="1"/>
</dbReference>
<evidence type="ECO:0000259" key="23">
    <source>
        <dbReference type="PROSITE" id="PS50011"/>
    </source>
</evidence>
<evidence type="ECO:0000256" key="12">
    <source>
        <dbReference type="ARBA" id="ARBA00022777"/>
    </source>
</evidence>
<accession>A0A1R3K2C4</accession>
<dbReference type="PROSITE" id="PS00107">
    <property type="entry name" value="PROTEIN_KINASE_ATP"/>
    <property type="match status" value="1"/>
</dbReference>
<reference evidence="25 26" key="1">
    <citation type="submission" date="2013-09" db="EMBL/GenBank/DDBJ databases">
        <title>Corchorus capsularis genome sequencing.</title>
        <authorList>
            <person name="Alam M."/>
            <person name="Haque M.S."/>
            <person name="Islam M.S."/>
            <person name="Emdad E.M."/>
            <person name="Islam M.M."/>
            <person name="Ahmed B."/>
            <person name="Halim A."/>
            <person name="Hossen Q.M.M."/>
            <person name="Hossain M.Z."/>
            <person name="Ahmed R."/>
            <person name="Khan M.M."/>
            <person name="Islam R."/>
            <person name="Rashid M.M."/>
            <person name="Khan S.A."/>
            <person name="Rahman M.S."/>
            <person name="Alam M."/>
        </authorList>
    </citation>
    <scope>NUCLEOTIDE SEQUENCE [LARGE SCALE GENOMIC DNA]</scope>
    <source>
        <strain evidence="26">cv. CVL-1</strain>
        <tissue evidence="25">Whole seedling</tissue>
    </source>
</reference>
<evidence type="ECO:0000313" key="25">
    <source>
        <dbReference type="EMBL" id="OMP01227.1"/>
    </source>
</evidence>
<keyword evidence="16 20" id="KW-0697">Rotamase</keyword>
<feature type="compositionally biased region" description="Polar residues" evidence="22">
    <location>
        <begin position="11"/>
        <end position="26"/>
    </location>
</feature>
<dbReference type="AlphaFoldDB" id="A0A1R3K2C4"/>
<dbReference type="EMBL" id="AWWV01006478">
    <property type="protein sequence ID" value="OMP01227.1"/>
    <property type="molecule type" value="Genomic_DNA"/>
</dbReference>
<dbReference type="InterPro" id="IPR017441">
    <property type="entry name" value="Protein_kinase_ATP_BS"/>
</dbReference>
<organism evidence="25 26">
    <name type="scientific">Corchorus capsularis</name>
    <name type="common">Jute</name>
    <dbReference type="NCBI Taxonomy" id="210143"/>
    <lineage>
        <taxon>Eukaryota</taxon>
        <taxon>Viridiplantae</taxon>
        <taxon>Streptophyta</taxon>
        <taxon>Embryophyta</taxon>
        <taxon>Tracheophyta</taxon>
        <taxon>Spermatophyta</taxon>
        <taxon>Magnoliopsida</taxon>
        <taxon>eudicotyledons</taxon>
        <taxon>Gunneridae</taxon>
        <taxon>Pentapetalae</taxon>
        <taxon>rosids</taxon>
        <taxon>malvids</taxon>
        <taxon>Malvales</taxon>
        <taxon>Malvaceae</taxon>
        <taxon>Grewioideae</taxon>
        <taxon>Apeibeae</taxon>
        <taxon>Corchorus</taxon>
    </lineage>
</organism>
<feature type="compositionally biased region" description="Basic and acidic residues" evidence="22">
    <location>
        <begin position="717"/>
        <end position="735"/>
    </location>
</feature>
<keyword evidence="7" id="KW-0723">Serine/threonine-protein kinase</keyword>
<keyword evidence="17" id="KW-0472">Membrane</keyword>
<dbReference type="Pfam" id="PF00254">
    <property type="entry name" value="FKBP_C"/>
    <property type="match status" value="1"/>
</dbReference>
<evidence type="ECO:0000256" key="19">
    <source>
        <dbReference type="ARBA" id="ARBA00048679"/>
    </source>
</evidence>
<keyword evidence="26" id="KW-1185">Reference proteome</keyword>
<dbReference type="FunFam" id="1.10.510.10:FF:000476">
    <property type="entry name" value="PAS domain-containing protein tyrosine kinase family protein"/>
    <property type="match status" value="1"/>
</dbReference>
<feature type="region of interest" description="Disordered" evidence="22">
    <location>
        <begin position="422"/>
        <end position="493"/>
    </location>
</feature>
<feature type="region of interest" description="Disordered" evidence="22">
    <location>
        <begin position="704"/>
        <end position="747"/>
    </location>
</feature>
<feature type="region of interest" description="Disordered" evidence="22">
    <location>
        <begin position="1027"/>
        <end position="1099"/>
    </location>
</feature>
<keyword evidence="20" id="KW-0413">Isomerase</keyword>
<comment type="similarity">
    <text evidence="5">Belongs to the FKBP-type PPIase family.</text>
</comment>
<dbReference type="Proteomes" id="UP000188268">
    <property type="component" value="Unassembled WGS sequence"/>
</dbReference>
<dbReference type="InterPro" id="IPR008271">
    <property type="entry name" value="Ser/Thr_kinase_AS"/>
</dbReference>
<dbReference type="InterPro" id="IPR053111">
    <property type="entry name" value="Chloro_FKBP-type_PPIase"/>
</dbReference>
<evidence type="ECO:0000256" key="20">
    <source>
        <dbReference type="PROSITE-ProRule" id="PRU00277"/>
    </source>
</evidence>
<evidence type="ECO:0000256" key="7">
    <source>
        <dbReference type="ARBA" id="ARBA00022527"/>
    </source>
</evidence>
<evidence type="ECO:0000256" key="3">
    <source>
        <dbReference type="ARBA" id="ARBA00004370"/>
    </source>
</evidence>
<sequence>MKNLLKKLHMMSNQSEDLEGSTSSRGNNNKSSDVSSSSSPERPLNSRSHHIPEHNKPLSVLSNWLNSVANKKSPSPPSSSNVKEENMEPTDLVSTSGLEAALDAVRRNSGSDNSRDPDVEEEYQIQLALELSAREDPEAAQIEAVKQISLGSCGPENTPAEVVAFRYWNYNSLNYDDKILDGFYDLYGILTESTSERMPSLLDLQGTLLSDNVSWEAVLVNRALDANLLKLERKALDMTAKLRSESLAFVSSNMVQRLAVLVSEYMGGPVADPDNMSRAWRSLSYSLKATLGSMVLPLGSLTIGLARHRALLFKVLADSAGIPCRLVKGRQYTGSDDVAMNFVKIDDGREYIVDLMADPGTLIPSDAVGSHVEYDDSFFSTSPLSRDIDSSHIASSSSGVGSSFEDNSEFGTLEKRSRFRNVAAANQSDERDDCNASVNSSVATRREEQTKESMDDFKTPCNVEKPPVRELPHRPNYPYAHARSPSWTEGVSSPAVRRMKVKDVSQYMIDAAKENPQLAQKLHDVLLESGVVAPPNLFTEIYSEQLDTSTVEVRLPAETKDETRQGSGPRESKNQDNFGPSPCLPPLPHRKSYAKASSPHNQPEHLKPVEGLGVTYPFDAREVIGPPVSSQSEAAPIQYARNVPVAAAAAAAAAVVASTMVAAATKSGADSNVELPVAAAATATAAAVVATNAAVTKHNERIDADVDSASCDPQGSGERERDALKITSEGERISDRSAGNDSTKSDVSLDEVADCEIPLEEISLGERIGLGSYGEVYRGEWHGTEVAVKKFLDQDISGESLEEFKSEVRIMRKARHPNVVLFMGAVTRPPNLSIVTEFLHRGSLYRLIHRPNNQLDERRRLRMALDAARGMNYLHNCSPVIVHRDLKSPNLLVDKNWVVKVCDFGLSRMKHSTYLSSRSTAGTAEWMAPEVLRNEPSDEKCDVYSYGVILWELCTLRQPWGGMNPMQVVGAVGFQHRRLDIPDDLDPAIAEIIRKCWQTAYVSHEGCRRRSRQKRKLKTEASSGFIELPTVGSSPPFVSHPLTRTPHFSSSSQTPPPPTPPSQPQPPQLSTTSSEQQPPAPLKAQQQRPPPPKPATTVETTDWIASSLTRRFGLGAGLAWAGFLAFGVVSEQIKTRLEVSQQEANTRDVEKQEEVVLPNGIRYYELRVGGGASPRNGDLVVIDLKGKIEGSEEVFVNTFEGDKKPLALVMGSRPYSKGMCEGIEYVLRSMKAGGKRRVTVPPNLGFGENGADLGSGVQIPPSATLEYIVEVDKVSIAPA</sequence>
<dbReference type="Gramene" id="OMP01227">
    <property type="protein sequence ID" value="OMP01227"/>
    <property type="gene ID" value="CCACVL1_03141"/>
</dbReference>
<feature type="compositionally biased region" description="Basic and acidic residues" evidence="22">
    <location>
        <begin position="444"/>
        <end position="458"/>
    </location>
</feature>
<dbReference type="PROSITE" id="PS50011">
    <property type="entry name" value="PROTEIN_KINASE_DOM"/>
    <property type="match status" value="1"/>
</dbReference>
<dbReference type="FunFam" id="3.10.50.40:FF:000037">
    <property type="entry name" value="Peptidylprolyl isomerase"/>
    <property type="match status" value="1"/>
</dbReference>
<evidence type="ECO:0000256" key="6">
    <source>
        <dbReference type="ARBA" id="ARBA00010507"/>
    </source>
</evidence>
<dbReference type="SUPFAM" id="SSF54534">
    <property type="entry name" value="FKBP-like"/>
    <property type="match status" value="1"/>
</dbReference>
<dbReference type="GO" id="GO:0106310">
    <property type="term" value="F:protein serine kinase activity"/>
    <property type="evidence" value="ECO:0007669"/>
    <property type="project" value="RHEA"/>
</dbReference>
<keyword evidence="8" id="KW-0150">Chloroplast</keyword>
<dbReference type="CDD" id="cd13999">
    <property type="entry name" value="STKc_MAP3K-like"/>
    <property type="match status" value="1"/>
</dbReference>
<evidence type="ECO:0000256" key="16">
    <source>
        <dbReference type="ARBA" id="ARBA00023110"/>
    </source>
</evidence>
<evidence type="ECO:0000256" key="11">
    <source>
        <dbReference type="ARBA" id="ARBA00022741"/>
    </source>
</evidence>
<protein>
    <recommendedName>
        <fullName evidence="20">peptidylprolyl isomerase</fullName>
        <ecNumber evidence="20">5.2.1.8</ecNumber>
    </recommendedName>
</protein>
<evidence type="ECO:0000256" key="10">
    <source>
        <dbReference type="ARBA" id="ARBA00022679"/>
    </source>
</evidence>
<keyword evidence="9" id="KW-0934">Plastid</keyword>
<evidence type="ECO:0000256" key="2">
    <source>
        <dbReference type="ARBA" id="ARBA00002388"/>
    </source>
</evidence>
<dbReference type="InterPro" id="IPR000719">
    <property type="entry name" value="Prot_kinase_dom"/>
</dbReference>
<dbReference type="Gene3D" id="1.10.510.10">
    <property type="entry name" value="Transferase(Phosphotransferase) domain 1"/>
    <property type="match status" value="1"/>
</dbReference>
<dbReference type="EC" id="5.2.1.8" evidence="20"/>
<keyword evidence="15" id="KW-0793">Thylakoid</keyword>
<feature type="compositionally biased region" description="Low complexity" evidence="22">
    <location>
        <begin position="1068"/>
        <end position="1087"/>
    </location>
</feature>
<dbReference type="Gene3D" id="3.30.200.20">
    <property type="entry name" value="Phosphorylase Kinase, domain 1"/>
    <property type="match status" value="1"/>
</dbReference>
<dbReference type="GO" id="GO:0009543">
    <property type="term" value="C:chloroplast thylakoid lumen"/>
    <property type="evidence" value="ECO:0007669"/>
    <property type="project" value="UniProtKB-SubCell"/>
</dbReference>
<dbReference type="GO" id="GO:0004674">
    <property type="term" value="F:protein serine/threonine kinase activity"/>
    <property type="evidence" value="ECO:0007669"/>
    <property type="project" value="UniProtKB-KW"/>
</dbReference>
<dbReference type="InterPro" id="IPR001245">
    <property type="entry name" value="Ser-Thr/Tyr_kinase_cat_dom"/>
</dbReference>
<dbReference type="GO" id="GO:0003755">
    <property type="term" value="F:peptidyl-prolyl cis-trans isomerase activity"/>
    <property type="evidence" value="ECO:0007669"/>
    <property type="project" value="UniProtKB-KW"/>
</dbReference>
<dbReference type="PANTHER" id="PTHR47598:SF1">
    <property type="entry name" value="PEPTIDYL-PROLYL CIS-TRANS ISOMERASE FKBP17-2, CHLOROPLASTIC"/>
    <property type="match status" value="1"/>
</dbReference>
<evidence type="ECO:0000259" key="24">
    <source>
        <dbReference type="PROSITE" id="PS50059"/>
    </source>
</evidence>
<name>A0A1R3K2C4_COCAP</name>
<proteinExistence type="inferred from homology"/>
<feature type="compositionally biased region" description="Pro residues" evidence="22">
    <location>
        <begin position="1054"/>
        <end position="1067"/>
    </location>
</feature>
<dbReference type="InterPro" id="IPR046357">
    <property type="entry name" value="PPIase_dom_sf"/>
</dbReference>
<evidence type="ECO:0000256" key="8">
    <source>
        <dbReference type="ARBA" id="ARBA00022528"/>
    </source>
</evidence>
<dbReference type="InterPro" id="IPR011009">
    <property type="entry name" value="Kinase-like_dom_sf"/>
</dbReference>
<evidence type="ECO:0000256" key="4">
    <source>
        <dbReference type="ARBA" id="ARBA00004456"/>
    </source>
</evidence>
<evidence type="ECO:0000256" key="5">
    <source>
        <dbReference type="ARBA" id="ARBA00006577"/>
    </source>
</evidence>
<dbReference type="GO" id="GO:0016020">
    <property type="term" value="C:membrane"/>
    <property type="evidence" value="ECO:0007669"/>
    <property type="project" value="UniProtKB-SubCell"/>
</dbReference>
<feature type="region of interest" description="Disordered" evidence="22">
    <location>
        <begin position="68"/>
        <end position="92"/>
    </location>
</feature>
<evidence type="ECO:0000256" key="13">
    <source>
        <dbReference type="ARBA" id="ARBA00022840"/>
    </source>
</evidence>
<evidence type="ECO:0000256" key="1">
    <source>
        <dbReference type="ARBA" id="ARBA00000971"/>
    </source>
</evidence>
<evidence type="ECO:0000256" key="15">
    <source>
        <dbReference type="ARBA" id="ARBA00023078"/>
    </source>
</evidence>
<dbReference type="InterPro" id="IPR055164">
    <property type="entry name" value="EDR1/CTR1/ARMC3-like_pept-like"/>
</dbReference>
<feature type="compositionally biased region" description="Low complexity" evidence="22">
    <location>
        <begin position="27"/>
        <end position="46"/>
    </location>
</feature>
<comment type="catalytic activity">
    <reaction evidence="18">
        <text>L-threonyl-[protein] + ATP = O-phospho-L-threonyl-[protein] + ADP + H(+)</text>
        <dbReference type="Rhea" id="RHEA:46608"/>
        <dbReference type="Rhea" id="RHEA-COMP:11060"/>
        <dbReference type="Rhea" id="RHEA-COMP:11605"/>
        <dbReference type="ChEBI" id="CHEBI:15378"/>
        <dbReference type="ChEBI" id="CHEBI:30013"/>
        <dbReference type="ChEBI" id="CHEBI:30616"/>
        <dbReference type="ChEBI" id="CHEBI:61977"/>
        <dbReference type="ChEBI" id="CHEBI:456216"/>
        <dbReference type="EC" id="2.7.11.1"/>
    </reaction>
</comment>
<keyword evidence="13 21" id="KW-0067">ATP-binding</keyword>
<keyword evidence="14" id="KW-0809">Transit peptide</keyword>
<comment type="similarity">
    <text evidence="6">Belongs to the protein kinase superfamily. TKL Ser/Thr protein kinase family. RAF subfamily.</text>
</comment>
<keyword evidence="11 21" id="KW-0547">Nucleotide-binding</keyword>
<feature type="region of interest" description="Disordered" evidence="22">
    <location>
        <begin position="552"/>
        <end position="609"/>
    </location>
</feature>
<feature type="compositionally biased region" description="Polar residues" evidence="22">
    <location>
        <begin position="737"/>
        <end position="746"/>
    </location>
</feature>
<dbReference type="SMART" id="SM00220">
    <property type="entry name" value="S_TKc"/>
    <property type="match status" value="1"/>
</dbReference>
<feature type="compositionally biased region" description="Basic and acidic residues" evidence="22">
    <location>
        <begin position="555"/>
        <end position="574"/>
    </location>
</feature>
<feature type="binding site" evidence="21">
    <location>
        <position position="790"/>
    </location>
    <ligand>
        <name>ATP</name>
        <dbReference type="ChEBI" id="CHEBI:30616"/>
    </ligand>
</feature>
<dbReference type="InterPro" id="IPR001179">
    <property type="entry name" value="PPIase_FKBP_dom"/>
</dbReference>
<evidence type="ECO:0000256" key="9">
    <source>
        <dbReference type="ARBA" id="ARBA00022640"/>
    </source>
</evidence>
<dbReference type="PANTHER" id="PTHR47598">
    <property type="entry name" value="PEPTIDYL-PROLYL CIS-TRANS ISOMERASE FKBP17-2, CHLOROPLASTIC"/>
    <property type="match status" value="1"/>
</dbReference>
<dbReference type="FunFam" id="3.30.200.20:FF:000060">
    <property type="entry name" value="Serine/threonine-protein kinase isoform 1"/>
    <property type="match status" value="1"/>
</dbReference>
<comment type="catalytic activity">
    <reaction evidence="19">
        <text>L-seryl-[protein] + ATP = O-phospho-L-seryl-[protein] + ADP + H(+)</text>
        <dbReference type="Rhea" id="RHEA:17989"/>
        <dbReference type="Rhea" id="RHEA-COMP:9863"/>
        <dbReference type="Rhea" id="RHEA-COMP:11604"/>
        <dbReference type="ChEBI" id="CHEBI:15378"/>
        <dbReference type="ChEBI" id="CHEBI:29999"/>
        <dbReference type="ChEBI" id="CHEBI:30616"/>
        <dbReference type="ChEBI" id="CHEBI:83421"/>
        <dbReference type="ChEBI" id="CHEBI:456216"/>
        <dbReference type="EC" id="2.7.11.1"/>
    </reaction>
</comment>
<evidence type="ECO:0000256" key="21">
    <source>
        <dbReference type="PROSITE-ProRule" id="PRU10141"/>
    </source>
</evidence>
<comment type="subcellular location">
    <subcellularLocation>
        <location evidence="3">Membrane</location>
    </subcellularLocation>
    <subcellularLocation>
        <location evidence="4">Plastid</location>
        <location evidence="4">Chloroplast thylakoid lumen</location>
    </subcellularLocation>
</comment>
<gene>
    <name evidence="25" type="ORF">CCACVL1_03141</name>
</gene>
<evidence type="ECO:0000256" key="17">
    <source>
        <dbReference type="ARBA" id="ARBA00023136"/>
    </source>
</evidence>
<comment type="function">
    <text evidence="2">PPIases accelerate the folding of proteins. It catalyzes the cis-trans isomerization of proline imidic peptide bonds in oligopeptides.</text>
</comment>
<evidence type="ECO:0000256" key="22">
    <source>
        <dbReference type="SAM" id="MobiDB-lite"/>
    </source>
</evidence>
<dbReference type="Pfam" id="PF07714">
    <property type="entry name" value="PK_Tyr_Ser-Thr"/>
    <property type="match status" value="1"/>
</dbReference>
<dbReference type="GO" id="GO:0005524">
    <property type="term" value="F:ATP binding"/>
    <property type="evidence" value="ECO:0007669"/>
    <property type="project" value="UniProtKB-UniRule"/>
</dbReference>
<evidence type="ECO:0000256" key="18">
    <source>
        <dbReference type="ARBA" id="ARBA00047899"/>
    </source>
</evidence>